<name>A0A916UDN4_9ACTN</name>
<dbReference type="GO" id="GO:0006352">
    <property type="term" value="P:DNA-templated transcription initiation"/>
    <property type="evidence" value="ECO:0007669"/>
    <property type="project" value="InterPro"/>
</dbReference>
<dbReference type="InterPro" id="IPR014284">
    <property type="entry name" value="RNA_pol_sigma-70_dom"/>
</dbReference>
<keyword evidence="9" id="KW-1185">Reference proteome</keyword>
<dbReference type="Gene3D" id="1.10.1740.10">
    <property type="match status" value="1"/>
</dbReference>
<sequence>MSNTENSELLSRARNGDSHAFGQLVSQHRNQIWAVCFRITGNKCDAEDAMQNALIAAWQNLEKFRGDARFGTWLQRIASNAALTIVRSRKDTEFDHTEIDLADTTRRHDDQIADRDLINQALQQLTEDNRTILVLREYSGLSYTEIADHLGVTTDTVKARLKRTRAQLATMLLTA</sequence>
<accession>A0A916UDN4</accession>
<proteinExistence type="inferred from homology"/>
<evidence type="ECO:0000256" key="4">
    <source>
        <dbReference type="ARBA" id="ARBA00023125"/>
    </source>
</evidence>
<dbReference type="Proteomes" id="UP000641514">
    <property type="component" value="Unassembled WGS sequence"/>
</dbReference>
<dbReference type="AlphaFoldDB" id="A0A916UDN4"/>
<dbReference type="Pfam" id="PF08281">
    <property type="entry name" value="Sigma70_r4_2"/>
    <property type="match status" value="1"/>
</dbReference>
<keyword evidence="4" id="KW-0238">DNA-binding</keyword>
<dbReference type="GO" id="GO:0016987">
    <property type="term" value="F:sigma factor activity"/>
    <property type="evidence" value="ECO:0007669"/>
    <property type="project" value="UniProtKB-KW"/>
</dbReference>
<evidence type="ECO:0000313" key="9">
    <source>
        <dbReference type="Proteomes" id="UP000641514"/>
    </source>
</evidence>
<evidence type="ECO:0000259" key="6">
    <source>
        <dbReference type="Pfam" id="PF04542"/>
    </source>
</evidence>
<keyword evidence="2" id="KW-0805">Transcription regulation</keyword>
<dbReference type="GO" id="GO:0003677">
    <property type="term" value="F:DNA binding"/>
    <property type="evidence" value="ECO:0007669"/>
    <property type="project" value="UniProtKB-KW"/>
</dbReference>
<gene>
    <name evidence="8" type="ORF">GCM10011410_23410</name>
</gene>
<evidence type="ECO:0000256" key="1">
    <source>
        <dbReference type="ARBA" id="ARBA00010641"/>
    </source>
</evidence>
<evidence type="ECO:0000256" key="3">
    <source>
        <dbReference type="ARBA" id="ARBA00023082"/>
    </source>
</evidence>
<protein>
    <submittedName>
        <fullName evidence="8">RNA polymerase sigma factor</fullName>
    </submittedName>
</protein>
<dbReference type="RefSeq" id="WP_229675939.1">
    <property type="nucleotide sequence ID" value="NZ_BMJH01000002.1"/>
</dbReference>
<comment type="similarity">
    <text evidence="1">Belongs to the sigma-70 factor family. ECF subfamily.</text>
</comment>
<dbReference type="InterPro" id="IPR036388">
    <property type="entry name" value="WH-like_DNA-bd_sf"/>
</dbReference>
<dbReference type="SUPFAM" id="SSF88946">
    <property type="entry name" value="Sigma2 domain of RNA polymerase sigma factors"/>
    <property type="match status" value="1"/>
</dbReference>
<evidence type="ECO:0000259" key="7">
    <source>
        <dbReference type="Pfam" id="PF08281"/>
    </source>
</evidence>
<comment type="caution">
    <text evidence="8">The sequence shown here is derived from an EMBL/GenBank/DDBJ whole genome shotgun (WGS) entry which is preliminary data.</text>
</comment>
<dbReference type="InterPro" id="IPR039425">
    <property type="entry name" value="RNA_pol_sigma-70-like"/>
</dbReference>
<dbReference type="EMBL" id="BMJH01000002">
    <property type="protein sequence ID" value="GGC69885.1"/>
    <property type="molecule type" value="Genomic_DNA"/>
</dbReference>
<evidence type="ECO:0000256" key="2">
    <source>
        <dbReference type="ARBA" id="ARBA00023015"/>
    </source>
</evidence>
<keyword evidence="3" id="KW-0731">Sigma factor</keyword>
<feature type="domain" description="RNA polymerase sigma-70 region 2" evidence="6">
    <location>
        <begin position="24"/>
        <end position="90"/>
    </location>
</feature>
<dbReference type="PANTHER" id="PTHR43133">
    <property type="entry name" value="RNA POLYMERASE ECF-TYPE SIGMA FACTO"/>
    <property type="match status" value="1"/>
</dbReference>
<dbReference type="InterPro" id="IPR013324">
    <property type="entry name" value="RNA_pol_sigma_r3/r4-like"/>
</dbReference>
<dbReference type="Gene3D" id="1.10.10.10">
    <property type="entry name" value="Winged helix-like DNA-binding domain superfamily/Winged helix DNA-binding domain"/>
    <property type="match status" value="1"/>
</dbReference>
<dbReference type="NCBIfam" id="TIGR02937">
    <property type="entry name" value="sigma70-ECF"/>
    <property type="match status" value="1"/>
</dbReference>
<organism evidence="8 9">
    <name type="scientific">Hoyosella rhizosphaerae</name>
    <dbReference type="NCBI Taxonomy" id="1755582"/>
    <lineage>
        <taxon>Bacteria</taxon>
        <taxon>Bacillati</taxon>
        <taxon>Actinomycetota</taxon>
        <taxon>Actinomycetes</taxon>
        <taxon>Mycobacteriales</taxon>
        <taxon>Hoyosellaceae</taxon>
        <taxon>Hoyosella</taxon>
    </lineage>
</organism>
<dbReference type="InterPro" id="IPR013325">
    <property type="entry name" value="RNA_pol_sigma_r2"/>
</dbReference>
<dbReference type="Pfam" id="PF04542">
    <property type="entry name" value="Sigma70_r2"/>
    <property type="match status" value="1"/>
</dbReference>
<dbReference type="InterPro" id="IPR013249">
    <property type="entry name" value="RNA_pol_sigma70_r4_t2"/>
</dbReference>
<evidence type="ECO:0000313" key="8">
    <source>
        <dbReference type="EMBL" id="GGC69885.1"/>
    </source>
</evidence>
<dbReference type="PANTHER" id="PTHR43133:SF8">
    <property type="entry name" value="RNA POLYMERASE SIGMA FACTOR HI_1459-RELATED"/>
    <property type="match status" value="1"/>
</dbReference>
<dbReference type="InterPro" id="IPR007627">
    <property type="entry name" value="RNA_pol_sigma70_r2"/>
</dbReference>
<reference evidence="8" key="2">
    <citation type="submission" date="2020-09" db="EMBL/GenBank/DDBJ databases">
        <authorList>
            <person name="Sun Q."/>
            <person name="Zhou Y."/>
        </authorList>
    </citation>
    <scope>NUCLEOTIDE SEQUENCE</scope>
    <source>
        <strain evidence="8">CGMCC 1.15478</strain>
    </source>
</reference>
<reference evidence="8" key="1">
    <citation type="journal article" date="2014" name="Int. J. Syst. Evol. Microbiol.">
        <title>Complete genome sequence of Corynebacterium casei LMG S-19264T (=DSM 44701T), isolated from a smear-ripened cheese.</title>
        <authorList>
            <consortium name="US DOE Joint Genome Institute (JGI-PGF)"/>
            <person name="Walter F."/>
            <person name="Albersmeier A."/>
            <person name="Kalinowski J."/>
            <person name="Ruckert C."/>
        </authorList>
    </citation>
    <scope>NUCLEOTIDE SEQUENCE</scope>
    <source>
        <strain evidence="8">CGMCC 1.15478</strain>
    </source>
</reference>
<feature type="domain" description="RNA polymerase sigma factor 70 region 4 type 2" evidence="7">
    <location>
        <begin position="116"/>
        <end position="168"/>
    </location>
</feature>
<dbReference type="CDD" id="cd06171">
    <property type="entry name" value="Sigma70_r4"/>
    <property type="match status" value="1"/>
</dbReference>
<dbReference type="SUPFAM" id="SSF88659">
    <property type="entry name" value="Sigma3 and sigma4 domains of RNA polymerase sigma factors"/>
    <property type="match status" value="1"/>
</dbReference>
<evidence type="ECO:0000256" key="5">
    <source>
        <dbReference type="ARBA" id="ARBA00023163"/>
    </source>
</evidence>
<keyword evidence="5" id="KW-0804">Transcription</keyword>